<accession>T1C0W1</accession>
<reference evidence="2" key="2">
    <citation type="journal article" date="2014" name="ISME J.">
        <title>Microbial stratification in low pH oxic and suboxic macroscopic growths along an acid mine drainage.</title>
        <authorList>
            <person name="Mendez-Garcia C."/>
            <person name="Mesa V."/>
            <person name="Sprenger R.R."/>
            <person name="Richter M."/>
            <person name="Diez M.S."/>
            <person name="Solano J."/>
            <person name="Bargiela R."/>
            <person name="Golyshina O.V."/>
            <person name="Manteca A."/>
            <person name="Ramos J.L."/>
            <person name="Gallego J.R."/>
            <person name="Llorente I."/>
            <person name="Martins Dos Santos V.A."/>
            <person name="Jensen O.N."/>
            <person name="Pelaez A.I."/>
            <person name="Sanchez J."/>
            <person name="Ferrer M."/>
        </authorList>
    </citation>
    <scope>NUCLEOTIDE SEQUENCE</scope>
</reference>
<comment type="caution">
    <text evidence="2">The sequence shown here is derived from an EMBL/GenBank/DDBJ whole genome shotgun (WGS) entry which is preliminary data.</text>
</comment>
<organism evidence="2">
    <name type="scientific">mine drainage metagenome</name>
    <dbReference type="NCBI Taxonomy" id="410659"/>
    <lineage>
        <taxon>unclassified sequences</taxon>
        <taxon>metagenomes</taxon>
        <taxon>ecological metagenomes</taxon>
    </lineage>
</organism>
<reference evidence="2" key="1">
    <citation type="submission" date="2013-08" db="EMBL/GenBank/DDBJ databases">
        <authorList>
            <person name="Mendez C."/>
            <person name="Richter M."/>
            <person name="Ferrer M."/>
            <person name="Sanchez J."/>
        </authorList>
    </citation>
    <scope>NUCLEOTIDE SEQUENCE</scope>
</reference>
<dbReference type="InterPro" id="IPR029016">
    <property type="entry name" value="GAF-like_dom_sf"/>
</dbReference>
<dbReference type="Pfam" id="PF00563">
    <property type="entry name" value="EAL"/>
    <property type="match status" value="1"/>
</dbReference>
<dbReference type="SUPFAM" id="SSF55781">
    <property type="entry name" value="GAF domain-like"/>
    <property type="match status" value="1"/>
</dbReference>
<dbReference type="Gene3D" id="3.20.20.450">
    <property type="entry name" value="EAL domain"/>
    <property type="match status" value="1"/>
</dbReference>
<feature type="non-terminal residue" evidence="2">
    <location>
        <position position="238"/>
    </location>
</feature>
<dbReference type="PANTHER" id="PTHR33121:SF70">
    <property type="entry name" value="SIGNALING PROTEIN YKOW"/>
    <property type="match status" value="1"/>
</dbReference>
<dbReference type="InterPro" id="IPR035919">
    <property type="entry name" value="EAL_sf"/>
</dbReference>
<name>T1C0W1_9ZZZZ</name>
<evidence type="ECO:0000313" key="2">
    <source>
        <dbReference type="EMBL" id="EQD79091.1"/>
    </source>
</evidence>
<dbReference type="PROSITE" id="PS50883">
    <property type="entry name" value="EAL"/>
    <property type="match status" value="1"/>
</dbReference>
<dbReference type="InterPro" id="IPR050706">
    <property type="entry name" value="Cyclic-di-GMP_PDE-like"/>
</dbReference>
<dbReference type="EMBL" id="AUZY01000290">
    <property type="protein sequence ID" value="EQD79091.1"/>
    <property type="molecule type" value="Genomic_DNA"/>
</dbReference>
<dbReference type="GO" id="GO:0071111">
    <property type="term" value="F:cyclic-guanylate-specific phosphodiesterase activity"/>
    <property type="evidence" value="ECO:0007669"/>
    <property type="project" value="InterPro"/>
</dbReference>
<dbReference type="InterPro" id="IPR001633">
    <property type="entry name" value="EAL_dom"/>
</dbReference>
<gene>
    <name evidence="2" type="ORF">B1B_00381</name>
</gene>
<dbReference type="Gene3D" id="3.30.450.40">
    <property type="match status" value="1"/>
</dbReference>
<dbReference type="AlphaFoldDB" id="T1C0W1"/>
<dbReference type="PANTHER" id="PTHR33121">
    <property type="entry name" value="CYCLIC DI-GMP PHOSPHODIESTERASE PDEF"/>
    <property type="match status" value="1"/>
</dbReference>
<feature type="domain" description="EAL" evidence="1">
    <location>
        <begin position="1"/>
        <end position="107"/>
    </location>
</feature>
<proteinExistence type="predicted"/>
<evidence type="ECO:0000259" key="1">
    <source>
        <dbReference type="PROSITE" id="PS50883"/>
    </source>
</evidence>
<sequence length="238" mass="25362">MHGFKVALQHLGDGRTRLSVLAQVMPDITQMDQSLVSGIDADFGTRAVVQGLRELSWRAGSRLIAGGIATRAELDSLIALGVRYGMGPLFGAPQVAEGAGAVELIRPRIILDLEQSPAQMDEEERGRSAPTPLAVPVRAGLTVTDALVHAARSLQAEHDPQVILEMAADHLGRLVPTDGLAVYQADWDSLRFRPLLAHSVSEPSYVTGVMGHNFPIGSGITGWAFDLGTPQMVNDADS</sequence>
<protein>
    <submittedName>
        <fullName evidence="2">Diguanylate phosphodiesterase, predicted domain protein</fullName>
    </submittedName>
</protein>
<dbReference type="SUPFAM" id="SSF141868">
    <property type="entry name" value="EAL domain-like"/>
    <property type="match status" value="1"/>
</dbReference>